<reference evidence="1 2" key="1">
    <citation type="submission" date="2019-08" db="EMBL/GenBank/DDBJ databases">
        <title>Complete genome sequence of Terriglobus albidus strain ORNL.</title>
        <authorList>
            <person name="Podar M."/>
        </authorList>
    </citation>
    <scope>NUCLEOTIDE SEQUENCE [LARGE SCALE GENOMIC DNA]</scope>
    <source>
        <strain evidence="1 2">ORNL</strain>
    </source>
</reference>
<dbReference type="RefSeq" id="WP_147647947.1">
    <property type="nucleotide sequence ID" value="NZ_CP042806.1"/>
</dbReference>
<evidence type="ECO:0000313" key="2">
    <source>
        <dbReference type="Proteomes" id="UP000321820"/>
    </source>
</evidence>
<name>A0A5B9EEN3_9BACT</name>
<accession>A0A5B9EEN3</accession>
<dbReference type="EMBL" id="CP042806">
    <property type="protein sequence ID" value="QEE28757.1"/>
    <property type="molecule type" value="Genomic_DNA"/>
</dbReference>
<sequence length="111" mass="12635">MPIPLPVWAEVGVMGPQANRSNYSGYVSVDEEIPLLWKNHTYLPFATIGYSRLFETGHALDYGVALALPRFVLKGDDTESMRIELKDYWTFANPTQHNVMLRVGFMMPVQD</sequence>
<proteinExistence type="predicted"/>
<keyword evidence="2" id="KW-1185">Reference proteome</keyword>
<evidence type="ECO:0000313" key="1">
    <source>
        <dbReference type="EMBL" id="QEE28757.1"/>
    </source>
</evidence>
<gene>
    <name evidence="1" type="ORF">FTW19_12555</name>
</gene>
<dbReference type="OrthoDB" id="9807815at2"/>
<dbReference type="KEGG" id="talb:FTW19_12555"/>
<protein>
    <submittedName>
        <fullName evidence="1">Uncharacterized protein</fullName>
    </submittedName>
</protein>
<dbReference type="AlphaFoldDB" id="A0A5B9EEN3"/>
<dbReference type="Proteomes" id="UP000321820">
    <property type="component" value="Chromosome"/>
</dbReference>
<organism evidence="1 2">
    <name type="scientific">Terriglobus albidus</name>
    <dbReference type="NCBI Taxonomy" id="1592106"/>
    <lineage>
        <taxon>Bacteria</taxon>
        <taxon>Pseudomonadati</taxon>
        <taxon>Acidobacteriota</taxon>
        <taxon>Terriglobia</taxon>
        <taxon>Terriglobales</taxon>
        <taxon>Acidobacteriaceae</taxon>
        <taxon>Terriglobus</taxon>
    </lineage>
</organism>